<feature type="region of interest" description="Disordered" evidence="2">
    <location>
        <begin position="290"/>
        <end position="370"/>
    </location>
</feature>
<keyword evidence="1" id="KW-0175">Coiled coil</keyword>
<feature type="compositionally biased region" description="Polar residues" evidence="2">
    <location>
        <begin position="247"/>
        <end position="257"/>
    </location>
</feature>
<feature type="compositionally biased region" description="Low complexity" evidence="2">
    <location>
        <begin position="409"/>
        <end position="422"/>
    </location>
</feature>
<dbReference type="AlphaFoldDB" id="A0A7C8IF96"/>
<feature type="compositionally biased region" description="Polar residues" evidence="2">
    <location>
        <begin position="163"/>
        <end position="172"/>
    </location>
</feature>
<evidence type="ECO:0000313" key="3">
    <source>
        <dbReference type="EMBL" id="KAF2875731.1"/>
    </source>
</evidence>
<evidence type="ECO:0000256" key="1">
    <source>
        <dbReference type="SAM" id="Coils"/>
    </source>
</evidence>
<feature type="region of interest" description="Disordered" evidence="2">
    <location>
        <begin position="451"/>
        <end position="486"/>
    </location>
</feature>
<name>A0A7C8IF96_9PLEO</name>
<feature type="compositionally biased region" description="Low complexity" evidence="2">
    <location>
        <begin position="470"/>
        <end position="486"/>
    </location>
</feature>
<feature type="coiled-coil region" evidence="1">
    <location>
        <begin position="714"/>
        <end position="741"/>
    </location>
</feature>
<accession>A0A7C8IF96</accession>
<feature type="compositionally biased region" description="Polar residues" evidence="2">
    <location>
        <begin position="1"/>
        <end position="10"/>
    </location>
</feature>
<reference evidence="3 4" key="1">
    <citation type="submission" date="2020-01" db="EMBL/GenBank/DDBJ databases">
        <authorList>
            <consortium name="DOE Joint Genome Institute"/>
            <person name="Haridas S."/>
            <person name="Albert R."/>
            <person name="Binder M."/>
            <person name="Bloem J."/>
            <person name="Labutti K."/>
            <person name="Salamov A."/>
            <person name="Andreopoulos B."/>
            <person name="Baker S.E."/>
            <person name="Barry K."/>
            <person name="Bills G."/>
            <person name="Bluhm B.H."/>
            <person name="Cannon C."/>
            <person name="Castanera R."/>
            <person name="Culley D.E."/>
            <person name="Daum C."/>
            <person name="Ezra D."/>
            <person name="Gonzalez J.B."/>
            <person name="Henrissat B."/>
            <person name="Kuo A."/>
            <person name="Liang C."/>
            <person name="Lipzen A."/>
            <person name="Lutzoni F."/>
            <person name="Magnuson J."/>
            <person name="Mondo S."/>
            <person name="Nolan M."/>
            <person name="Ohm R."/>
            <person name="Pangilinan J."/>
            <person name="Park H.-J.H."/>
            <person name="Ramirez L."/>
            <person name="Alfaro M."/>
            <person name="Sun H."/>
            <person name="Tritt A."/>
            <person name="Yoshinaga Y."/>
            <person name="Zwiers L.-H.L."/>
            <person name="Turgeon B.G."/>
            <person name="Goodwin S.B."/>
            <person name="Spatafora J.W."/>
            <person name="Crous P.W."/>
            <person name="Grigoriev I.V."/>
        </authorList>
    </citation>
    <scope>NUCLEOTIDE SEQUENCE [LARGE SCALE GENOMIC DNA]</scope>
    <source>
        <strain evidence="3 4">CBS 611.86</strain>
    </source>
</reference>
<feature type="region of interest" description="Disordered" evidence="2">
    <location>
        <begin position="396"/>
        <end position="424"/>
    </location>
</feature>
<sequence length="779" mass="83799">MAPLSSTNSYAALASAEPGIKGTSGDGTSKKARNRQRKAANKAATTADTEINNKPVVSKGTSSRSVPARSGTKVDNNMAQSKTTPDKSGNGSKVFRLTAADCAVPVTDKVLPRVKTTIPAGFGVKRSYTDPGAVIQPGVSYKDANQTKASPTAVIKASESPKHAQTSTSGPRKSSMGSDSPGSSDGSKKSWKPKPKPEVGEDGWTLIAEIVKDDSKSSTPSETPLSPKSLTLGVKANRFESLEDDAQSPSENHQLAQQVKKAKNVEQSPKDMTASLGAVLSIKDATAVPSKSFAEASKKTPKASFTAEQESVMQLGNKEVVTKPGKKGSVAKPGVPQQRVLTSDDFPEMGLPSRTIVTTSNTHSRDVKSPVDKTWAVVTTAVPSPQSAPDLVALHSCKASSESERKSKVGTVTTPPTQTVPTAADFPSILPESASRSTATITSTTWAKATMQSRSPVSTPDLKNVKVTHASPPKASAKAKAASKVPNPVVDQELSDLVHMLRPARRDLLRGPRITVWVGTQAVAGIAKRAAMAVSSVLNEHFTQNPSSLEYRFPSGAVSLAAVRVLLVKWLETPCRSTEVLASVVGSQNSFTANIALLRTARLLGMQQYTKPILGWHVGYLKNNLPEYSEIVAVESMTTSSQDPLWTSMVNYLANAQFRGEKPDNEEFEVFLSKHPKLKGAIEISNEYFASRRMEREKAQRAVFEARRQEWLDRDAARRQERLAREEIRRQEQELRWKEEKKAAASLRSKLNSTRNGNMGVTTVTQAEGAIAARLMGHR</sequence>
<dbReference type="EMBL" id="JAADJZ010000004">
    <property type="protein sequence ID" value="KAF2875731.1"/>
    <property type="molecule type" value="Genomic_DNA"/>
</dbReference>
<keyword evidence="4" id="KW-1185">Reference proteome</keyword>
<proteinExistence type="predicted"/>
<feature type="region of interest" description="Disordered" evidence="2">
    <location>
        <begin position="117"/>
        <end position="270"/>
    </location>
</feature>
<protein>
    <submittedName>
        <fullName evidence="3">Uncharacterized protein</fullName>
    </submittedName>
</protein>
<feature type="compositionally biased region" description="Basic residues" evidence="2">
    <location>
        <begin position="30"/>
        <end position="40"/>
    </location>
</feature>
<gene>
    <name evidence="3" type="ORF">BDV95DRAFT_280509</name>
</gene>
<dbReference type="OrthoDB" id="3801338at2759"/>
<feature type="compositionally biased region" description="Polar residues" evidence="2">
    <location>
        <begin position="217"/>
        <end position="229"/>
    </location>
</feature>
<organism evidence="3 4">
    <name type="scientific">Massariosphaeria phaeospora</name>
    <dbReference type="NCBI Taxonomy" id="100035"/>
    <lineage>
        <taxon>Eukaryota</taxon>
        <taxon>Fungi</taxon>
        <taxon>Dikarya</taxon>
        <taxon>Ascomycota</taxon>
        <taxon>Pezizomycotina</taxon>
        <taxon>Dothideomycetes</taxon>
        <taxon>Pleosporomycetidae</taxon>
        <taxon>Pleosporales</taxon>
        <taxon>Pleosporales incertae sedis</taxon>
        <taxon>Massariosphaeria</taxon>
    </lineage>
</organism>
<evidence type="ECO:0000256" key="2">
    <source>
        <dbReference type="SAM" id="MobiDB-lite"/>
    </source>
</evidence>
<feature type="region of interest" description="Disordered" evidence="2">
    <location>
        <begin position="1"/>
        <end position="93"/>
    </location>
</feature>
<feature type="compositionally biased region" description="Polar residues" evidence="2">
    <location>
        <begin position="73"/>
        <end position="91"/>
    </location>
</feature>
<dbReference type="Proteomes" id="UP000481861">
    <property type="component" value="Unassembled WGS sequence"/>
</dbReference>
<comment type="caution">
    <text evidence="3">The sequence shown here is derived from an EMBL/GenBank/DDBJ whole genome shotgun (WGS) entry which is preliminary data.</text>
</comment>
<evidence type="ECO:0000313" key="4">
    <source>
        <dbReference type="Proteomes" id="UP000481861"/>
    </source>
</evidence>
<feature type="compositionally biased region" description="Low complexity" evidence="2">
    <location>
        <begin position="173"/>
        <end position="185"/>
    </location>
</feature>